<evidence type="ECO:0000313" key="2">
    <source>
        <dbReference type="Proteomes" id="UP000032142"/>
    </source>
</evidence>
<reference evidence="2" key="1">
    <citation type="submission" date="2014-09" db="EMBL/GenBank/DDBJ databases">
        <authorList>
            <person name="Mudge J."/>
            <person name="Ramaraj T."/>
            <person name="Lindquist I.E."/>
            <person name="Bharti A.K."/>
            <person name="Sundararajan A."/>
            <person name="Cameron C.T."/>
            <person name="Woodward J.E."/>
            <person name="May G.D."/>
            <person name="Brubaker C."/>
            <person name="Broadhvest J."/>
            <person name="Wilkins T.A."/>
        </authorList>
    </citation>
    <scope>NUCLEOTIDE SEQUENCE</scope>
    <source>
        <strain evidence="2">cv. AKA8401</strain>
    </source>
</reference>
<sequence>MVSISKSRSFLKN</sequence>
<proteinExistence type="predicted"/>
<keyword evidence="2" id="KW-1185">Reference proteome</keyword>
<protein>
    <submittedName>
        <fullName evidence="1">Uncharacterized protein</fullName>
    </submittedName>
</protein>
<evidence type="ECO:0000313" key="1">
    <source>
        <dbReference type="EMBL" id="KHG21837.1"/>
    </source>
</evidence>
<accession>A0A0B0PAI9</accession>
<gene>
    <name evidence="1" type="ORF">F383_06365</name>
</gene>
<organism evidence="1 2">
    <name type="scientific">Gossypium arboreum</name>
    <name type="common">Tree cotton</name>
    <name type="synonym">Gossypium nanking</name>
    <dbReference type="NCBI Taxonomy" id="29729"/>
    <lineage>
        <taxon>Eukaryota</taxon>
        <taxon>Viridiplantae</taxon>
        <taxon>Streptophyta</taxon>
        <taxon>Embryophyta</taxon>
        <taxon>Tracheophyta</taxon>
        <taxon>Spermatophyta</taxon>
        <taxon>Magnoliopsida</taxon>
        <taxon>eudicotyledons</taxon>
        <taxon>Gunneridae</taxon>
        <taxon>Pentapetalae</taxon>
        <taxon>rosids</taxon>
        <taxon>malvids</taxon>
        <taxon>Malvales</taxon>
        <taxon>Malvaceae</taxon>
        <taxon>Malvoideae</taxon>
        <taxon>Gossypium</taxon>
    </lineage>
</organism>
<dbReference type="Proteomes" id="UP000032142">
    <property type="component" value="Unassembled WGS sequence"/>
</dbReference>
<dbReference type="EMBL" id="KN419793">
    <property type="protein sequence ID" value="KHG21837.1"/>
    <property type="molecule type" value="Genomic_DNA"/>
</dbReference>
<name>A0A0B0PAI9_GOSAR</name>